<feature type="transmembrane region" description="Helical" evidence="8">
    <location>
        <begin position="362"/>
        <end position="383"/>
    </location>
</feature>
<dbReference type="OMA" id="NVSAYCR"/>
<comment type="subcellular location">
    <subcellularLocation>
        <location evidence="1">Membrane</location>
        <topology evidence="1">Multi-pass membrane protein</topology>
    </subcellularLocation>
</comment>
<dbReference type="Proteomes" id="UP000002149">
    <property type="component" value="Chromosome 4"/>
</dbReference>
<dbReference type="InterPro" id="IPR006043">
    <property type="entry name" value="NCS2"/>
</dbReference>
<organism evidence="9 10">
    <name type="scientific">Cryptococcus deneoformans (strain JEC21 / ATCC MYA-565)</name>
    <name type="common">Cryptococcus neoformans var. neoformans serotype D</name>
    <dbReference type="NCBI Taxonomy" id="214684"/>
    <lineage>
        <taxon>Eukaryota</taxon>
        <taxon>Fungi</taxon>
        <taxon>Dikarya</taxon>
        <taxon>Basidiomycota</taxon>
        <taxon>Agaricomycotina</taxon>
        <taxon>Tremellomycetes</taxon>
        <taxon>Tremellales</taxon>
        <taxon>Cryptococcaceae</taxon>
        <taxon>Cryptococcus</taxon>
        <taxon>Cryptococcus neoformans species complex</taxon>
    </lineage>
</organism>
<dbReference type="eggNOG" id="ENOG502QQD4">
    <property type="taxonomic scope" value="Eukaryota"/>
</dbReference>
<feature type="transmembrane region" description="Helical" evidence="8">
    <location>
        <begin position="159"/>
        <end position="180"/>
    </location>
</feature>
<evidence type="ECO:0000313" key="10">
    <source>
        <dbReference type="Proteomes" id="UP000002149"/>
    </source>
</evidence>
<dbReference type="PANTHER" id="PTHR42810">
    <property type="entry name" value="PURINE PERMEASE C1399.01C-RELATED"/>
    <property type="match status" value="1"/>
</dbReference>
<dbReference type="STRING" id="214684.Q5KHM2"/>
<accession>Q55UR7</accession>
<dbReference type="InParanoid" id="Q5KHM2"/>
<dbReference type="PaxDb" id="214684-Q5KHM2"/>
<feature type="transmembrane region" description="Helical" evidence="8">
    <location>
        <begin position="93"/>
        <end position="117"/>
    </location>
</feature>
<evidence type="ECO:0000256" key="2">
    <source>
        <dbReference type="ARBA" id="ARBA00008821"/>
    </source>
</evidence>
<dbReference type="AlphaFoldDB" id="Q5KHM2"/>
<name>Q5KHM2_CRYD1</name>
<evidence type="ECO:0000256" key="4">
    <source>
        <dbReference type="ARBA" id="ARBA00022692"/>
    </source>
</evidence>
<evidence type="ECO:0000256" key="3">
    <source>
        <dbReference type="ARBA" id="ARBA00022448"/>
    </source>
</evidence>
<feature type="transmembrane region" description="Helical" evidence="8">
    <location>
        <begin position="240"/>
        <end position="258"/>
    </location>
</feature>
<dbReference type="RefSeq" id="XP_570101.1">
    <property type="nucleotide sequence ID" value="XM_570101.2"/>
</dbReference>
<evidence type="ECO:0000313" key="9">
    <source>
        <dbReference type="EMBL" id="AAW42794.1"/>
    </source>
</evidence>
<feature type="transmembrane region" description="Helical" evidence="8">
    <location>
        <begin position="129"/>
        <end position="147"/>
    </location>
</feature>
<keyword evidence="3" id="KW-0813">Transport</keyword>
<feature type="region of interest" description="Disordered" evidence="7">
    <location>
        <begin position="572"/>
        <end position="618"/>
    </location>
</feature>
<comment type="similarity">
    <text evidence="2">Belongs to the nucleobase:cation symporter-2 (NCS2) (TC 2.A.40) family.</text>
</comment>
<feature type="transmembrane region" description="Helical" evidence="8">
    <location>
        <begin position="285"/>
        <end position="309"/>
    </location>
</feature>
<keyword evidence="4 8" id="KW-0812">Transmembrane</keyword>
<evidence type="ECO:0000256" key="6">
    <source>
        <dbReference type="ARBA" id="ARBA00023136"/>
    </source>
</evidence>
<dbReference type="VEuPathDB" id="FungiDB:CND05980"/>
<reference evidence="9 10" key="1">
    <citation type="journal article" date="2005" name="Science">
        <title>The genome of the basidiomycetous yeast and human pathogen Cryptococcus neoformans.</title>
        <authorList>
            <person name="Loftus B.J."/>
            <person name="Fung E."/>
            <person name="Roncaglia P."/>
            <person name="Rowley D."/>
            <person name="Amedeo P."/>
            <person name="Bruno D."/>
            <person name="Vamathevan J."/>
            <person name="Miranda M."/>
            <person name="Anderson I.J."/>
            <person name="Fraser J.A."/>
            <person name="Allen J.E."/>
            <person name="Bosdet I.E."/>
            <person name="Brent M.R."/>
            <person name="Chiu R."/>
            <person name="Doering T.L."/>
            <person name="Donlin M.J."/>
            <person name="D'Souza C.A."/>
            <person name="Fox D.S."/>
            <person name="Grinberg V."/>
            <person name="Fu J."/>
            <person name="Fukushima M."/>
            <person name="Haas B.J."/>
            <person name="Huang J.C."/>
            <person name="Janbon G."/>
            <person name="Jones S.J."/>
            <person name="Koo H.L."/>
            <person name="Krzywinski M.I."/>
            <person name="Kwon-Chung J.K."/>
            <person name="Lengeler K.B."/>
            <person name="Maiti R."/>
            <person name="Marra M.A."/>
            <person name="Marra R.E."/>
            <person name="Mathewson C.A."/>
            <person name="Mitchell T.G."/>
            <person name="Pertea M."/>
            <person name="Riggs F.R."/>
            <person name="Salzberg S.L."/>
            <person name="Schein J.E."/>
            <person name="Shvartsbeyn A."/>
            <person name="Shin H."/>
            <person name="Shumway M."/>
            <person name="Specht C.A."/>
            <person name="Suh B.B."/>
            <person name="Tenney A."/>
            <person name="Utterback T.R."/>
            <person name="Wickes B.L."/>
            <person name="Wortman J.R."/>
            <person name="Wye N.H."/>
            <person name="Kronstad J.W."/>
            <person name="Lodge J.K."/>
            <person name="Heitman J."/>
            <person name="Davis R.W."/>
            <person name="Fraser C.M."/>
            <person name="Hyman R.W."/>
        </authorList>
    </citation>
    <scope>NUCLEOTIDE SEQUENCE [LARGE SCALE GENOMIC DNA]</scope>
    <source>
        <strain evidence="10">JEC21 / ATCC MYA-565</strain>
    </source>
</reference>
<dbReference type="GO" id="GO:0005886">
    <property type="term" value="C:plasma membrane"/>
    <property type="evidence" value="ECO:0000318"/>
    <property type="project" value="GO_Central"/>
</dbReference>
<dbReference type="KEGG" id="cne:CND05980"/>
<evidence type="ECO:0000256" key="5">
    <source>
        <dbReference type="ARBA" id="ARBA00022989"/>
    </source>
</evidence>
<gene>
    <name evidence="9" type="ordered locus">CND05980</name>
</gene>
<feature type="transmembrane region" description="Helical" evidence="8">
    <location>
        <begin position="208"/>
        <end position="228"/>
    </location>
</feature>
<dbReference type="NCBIfam" id="TIGR00801">
    <property type="entry name" value="ncs2"/>
    <property type="match status" value="1"/>
</dbReference>
<dbReference type="InterPro" id="IPR006042">
    <property type="entry name" value="Xan_ur_permease"/>
</dbReference>
<sequence>MSTNLESETSFDKANNTTGVRVLPIFEGEPALGHVPTSRRNKFKSVMKSLVTKDGWLGNYDYGALMIPYIPYITKKQNKELPFYGVNERLPHLLLFLLGLQHALAMVGGLVTPPLLLAGPAGANLGTEAQLYLVSACLIWCGIGTCIQVSRVKIWKTNYYFGTGLISVTGTSFAFANVALSWLSQAYADGTCSYAEDGVTKLPCPDEFGAILGTATLTGIFAIGLAFVPPKAIRKAFPPLITGTMLMFIGAALVSSGVNNWAGGSGTTCASDHTVKCVAGTREEYWGSASFIGLGFSCFAVIVLCELFGSAFMKSASVFFGLIVGMVIAAATGYFDKGTITSAPAGNFLWVHTFKLSLRGQLVLPMIAAWAVIIAETIGNVTASSDVSRLEISGEGFMSRVQGGMLADSIMATIAGLATVPPLTTFSQNSGVIALTRNASRSSGYMCAFILFLMGIIGKFGAIFCAAPSSVIGGFTTFLFGAVTTSGVRVLAYCKWTRRDRFIATVGIALGMASLCVPDWFSYFFTYTGSNDGKRGLLQAIVLIVEEPYLISALVMIFLNLCIADEFPEEGSSSTEEQKREWNEPIPLAGGPSGILHHTTSSLSVEREREAEGVELRD</sequence>
<keyword evidence="5 8" id="KW-1133">Transmembrane helix</keyword>
<protein>
    <submittedName>
        <fullName evidence="9">Nucleoside transporter</fullName>
    </submittedName>
</protein>
<feature type="transmembrane region" description="Helical" evidence="8">
    <location>
        <begin position="470"/>
        <end position="491"/>
    </location>
</feature>
<dbReference type="EMBL" id="AE017344">
    <property type="protein sequence ID" value="AAW42794.1"/>
    <property type="molecule type" value="Genomic_DNA"/>
</dbReference>
<evidence type="ECO:0000256" key="8">
    <source>
        <dbReference type="SAM" id="Phobius"/>
    </source>
</evidence>
<keyword evidence="6 8" id="KW-0472">Membrane</keyword>
<feature type="transmembrane region" description="Helical" evidence="8">
    <location>
        <begin position="537"/>
        <end position="563"/>
    </location>
</feature>
<evidence type="ECO:0000256" key="7">
    <source>
        <dbReference type="SAM" id="MobiDB-lite"/>
    </source>
</evidence>
<feature type="transmembrane region" description="Helical" evidence="8">
    <location>
        <begin position="445"/>
        <end position="464"/>
    </location>
</feature>
<dbReference type="PANTHER" id="PTHR42810:SF2">
    <property type="entry name" value="PURINE PERMEASE C1399.01C-RELATED"/>
    <property type="match status" value="1"/>
</dbReference>
<feature type="transmembrane region" description="Helical" evidence="8">
    <location>
        <begin position="503"/>
        <end position="525"/>
    </location>
</feature>
<accession>Q5KHM2</accession>
<dbReference type="GO" id="GO:0000324">
    <property type="term" value="C:fungal-type vacuole"/>
    <property type="evidence" value="ECO:0000318"/>
    <property type="project" value="GO_Central"/>
</dbReference>
<dbReference type="GO" id="GO:0042907">
    <property type="term" value="F:xanthine transmembrane transporter activity"/>
    <property type="evidence" value="ECO:0000318"/>
    <property type="project" value="GO_Central"/>
</dbReference>
<proteinExistence type="inferred from homology"/>
<dbReference type="OrthoDB" id="1641903at2759"/>
<feature type="transmembrane region" description="Helical" evidence="8">
    <location>
        <begin position="316"/>
        <end position="335"/>
    </location>
</feature>
<evidence type="ECO:0000256" key="1">
    <source>
        <dbReference type="ARBA" id="ARBA00004141"/>
    </source>
</evidence>
<dbReference type="FunCoup" id="Q5KHM2">
    <property type="interactions" value="81"/>
</dbReference>
<dbReference type="Pfam" id="PF00860">
    <property type="entry name" value="Xan_ur_permease"/>
    <property type="match status" value="1"/>
</dbReference>
<keyword evidence="10" id="KW-1185">Reference proteome</keyword>
<dbReference type="HOGENOM" id="CLU_017959_7_0_1"/>
<dbReference type="GeneID" id="3257249"/>
<dbReference type="GO" id="GO:0042906">
    <property type="term" value="P:xanthine transport"/>
    <property type="evidence" value="ECO:0000318"/>
    <property type="project" value="GO_Central"/>
</dbReference>
<feature type="compositionally biased region" description="Basic and acidic residues" evidence="7">
    <location>
        <begin position="605"/>
        <end position="618"/>
    </location>
</feature>